<accession>A2S8G8</accession>
<dbReference type="EC" id="3.5.1.88" evidence="6"/>
<dbReference type="NCBIfam" id="NF001159">
    <property type="entry name" value="PRK00150.1-3"/>
    <property type="match status" value="1"/>
</dbReference>
<comment type="cofactor">
    <cofactor evidence="6">
        <name>Fe(2+)</name>
        <dbReference type="ChEBI" id="CHEBI:29033"/>
    </cofactor>
    <text evidence="6">Binds 1 Fe(2+) ion.</text>
</comment>
<dbReference type="FunFam" id="3.90.45.10:FF:000001">
    <property type="entry name" value="Peptide deformylase"/>
    <property type="match status" value="1"/>
</dbReference>
<comment type="catalytic activity">
    <reaction evidence="6">
        <text>N-terminal N-formyl-L-methionyl-[peptide] + H2O = N-terminal L-methionyl-[peptide] + formate</text>
        <dbReference type="Rhea" id="RHEA:24420"/>
        <dbReference type="Rhea" id="RHEA-COMP:10639"/>
        <dbReference type="Rhea" id="RHEA-COMP:10640"/>
        <dbReference type="ChEBI" id="CHEBI:15377"/>
        <dbReference type="ChEBI" id="CHEBI:15740"/>
        <dbReference type="ChEBI" id="CHEBI:49298"/>
        <dbReference type="ChEBI" id="CHEBI:64731"/>
        <dbReference type="EC" id="3.5.1.88"/>
    </reaction>
</comment>
<dbReference type="NCBIfam" id="TIGR00079">
    <property type="entry name" value="pept_deformyl"/>
    <property type="match status" value="1"/>
</dbReference>
<dbReference type="Pfam" id="PF01327">
    <property type="entry name" value="Pep_deformylase"/>
    <property type="match status" value="1"/>
</dbReference>
<evidence type="ECO:0000256" key="1">
    <source>
        <dbReference type="ARBA" id="ARBA00010759"/>
    </source>
</evidence>
<evidence type="ECO:0000256" key="4">
    <source>
        <dbReference type="ARBA" id="ARBA00022917"/>
    </source>
</evidence>
<keyword evidence="5 6" id="KW-0408">Iron</keyword>
<protein>
    <recommendedName>
        <fullName evidence="6">Peptide deformylase</fullName>
        <shortName evidence="6">PDF</shortName>
        <ecNumber evidence="6">3.5.1.88</ecNumber>
    </recommendedName>
    <alternativeName>
        <fullName evidence="6">Polypeptide deformylase</fullName>
    </alternativeName>
</protein>
<feature type="binding site" evidence="6">
    <location>
        <position position="183"/>
    </location>
    <ligand>
        <name>Fe cation</name>
        <dbReference type="ChEBI" id="CHEBI:24875"/>
    </ligand>
</feature>
<dbReference type="HAMAP" id="MF_00163">
    <property type="entry name" value="Pep_deformylase"/>
    <property type="match status" value="1"/>
</dbReference>
<dbReference type="PIRSF" id="PIRSF004749">
    <property type="entry name" value="Pep_def"/>
    <property type="match status" value="1"/>
</dbReference>
<name>A2S8G8_BURM9</name>
<evidence type="ECO:0000256" key="6">
    <source>
        <dbReference type="HAMAP-Rule" id="MF_00163"/>
    </source>
</evidence>
<reference evidence="7 8" key="1">
    <citation type="submission" date="2007-01" db="EMBL/GenBank/DDBJ databases">
        <authorList>
            <person name="DeShazer D."/>
            <person name="Woods D.E."/>
            <person name="Nierman W.C."/>
        </authorList>
    </citation>
    <scope>NUCLEOTIDE SEQUENCE [LARGE SCALE GENOMIC DNA]</scope>
    <source>
        <strain evidence="7 8">NCTC 10229</strain>
    </source>
</reference>
<dbReference type="HOGENOM" id="CLU_061901_2_1_4"/>
<comment type="similarity">
    <text evidence="1 6">Belongs to the polypeptide deformylase family.</text>
</comment>
<proteinExistence type="inferred from homology"/>
<sequence length="216" mass="24472">MRTGPRRLADHCDARMARVVESILRPARASRQSAERPMRAGRSSPDTEIMALLNILHYPDKRLHKVAKPVAKVDDRIRKLVADMAETMYAAPGIGLAATQVDVHERVIVIDVSEDKNELRVFINPEIVWTGDGKQVYEEGCLSVPGVYDEVERPDRVRVRALDGQGESFELDCEGLLAVCIQHEMDHLMGRVFVQYLSPLKQTRIKTKMKKLERAM</sequence>
<evidence type="ECO:0000313" key="8">
    <source>
        <dbReference type="Proteomes" id="UP000002283"/>
    </source>
</evidence>
<dbReference type="InterPro" id="IPR023635">
    <property type="entry name" value="Peptide_deformylase"/>
</dbReference>
<evidence type="ECO:0000256" key="3">
    <source>
        <dbReference type="ARBA" id="ARBA00022801"/>
    </source>
</evidence>
<evidence type="ECO:0000256" key="5">
    <source>
        <dbReference type="ARBA" id="ARBA00023004"/>
    </source>
</evidence>
<dbReference type="KEGG" id="bml:BMA10229_A2274"/>
<dbReference type="GO" id="GO:0042586">
    <property type="term" value="F:peptide deformylase activity"/>
    <property type="evidence" value="ECO:0007669"/>
    <property type="project" value="UniProtKB-UniRule"/>
</dbReference>
<dbReference type="Proteomes" id="UP000002283">
    <property type="component" value="Chromosome I"/>
</dbReference>
<comment type="function">
    <text evidence="6">Removes the formyl group from the N-terminal Met of newly synthesized proteins. Requires at least a dipeptide for an efficient rate of reaction. N-terminal L-methionine is a prerequisite for activity but the enzyme has broad specificity at other positions.</text>
</comment>
<feature type="binding site" evidence="6">
    <location>
        <position position="141"/>
    </location>
    <ligand>
        <name>Fe cation</name>
        <dbReference type="ChEBI" id="CHEBI:24875"/>
    </ligand>
</feature>
<dbReference type="PANTHER" id="PTHR10458">
    <property type="entry name" value="PEPTIDE DEFORMYLASE"/>
    <property type="match status" value="1"/>
</dbReference>
<dbReference type="PRINTS" id="PR01576">
    <property type="entry name" value="PDEFORMYLASE"/>
</dbReference>
<dbReference type="Gene3D" id="3.90.45.10">
    <property type="entry name" value="Peptide deformylase"/>
    <property type="match status" value="1"/>
</dbReference>
<keyword evidence="3 6" id="KW-0378">Hydrolase</keyword>
<evidence type="ECO:0000313" key="7">
    <source>
        <dbReference type="EMBL" id="ABN03203.1"/>
    </source>
</evidence>
<dbReference type="CDD" id="cd00487">
    <property type="entry name" value="Pep_deformylase"/>
    <property type="match status" value="1"/>
</dbReference>
<evidence type="ECO:0000256" key="2">
    <source>
        <dbReference type="ARBA" id="ARBA00022723"/>
    </source>
</evidence>
<feature type="active site" evidence="6">
    <location>
        <position position="184"/>
    </location>
</feature>
<dbReference type="PANTHER" id="PTHR10458:SF22">
    <property type="entry name" value="PEPTIDE DEFORMYLASE"/>
    <property type="match status" value="1"/>
</dbReference>
<keyword evidence="2 6" id="KW-0479">Metal-binding</keyword>
<organism evidence="7 8">
    <name type="scientific">Burkholderia mallei (strain NCTC 10229)</name>
    <dbReference type="NCBI Taxonomy" id="412022"/>
    <lineage>
        <taxon>Bacteria</taxon>
        <taxon>Pseudomonadati</taxon>
        <taxon>Pseudomonadota</taxon>
        <taxon>Betaproteobacteria</taxon>
        <taxon>Burkholderiales</taxon>
        <taxon>Burkholderiaceae</taxon>
        <taxon>Burkholderia</taxon>
        <taxon>pseudomallei group</taxon>
    </lineage>
</organism>
<gene>
    <name evidence="7" type="primary">def-1</name>
    <name evidence="6" type="synonym">def</name>
    <name evidence="7" type="ordered locus">BMA10229_A2274</name>
</gene>
<dbReference type="AlphaFoldDB" id="A2S8G8"/>
<dbReference type="GO" id="GO:0006412">
    <property type="term" value="P:translation"/>
    <property type="evidence" value="ECO:0007669"/>
    <property type="project" value="UniProtKB-UniRule"/>
</dbReference>
<keyword evidence="4 6" id="KW-0648">Protein biosynthesis</keyword>
<feature type="binding site" evidence="6">
    <location>
        <position position="187"/>
    </location>
    <ligand>
        <name>Fe cation</name>
        <dbReference type="ChEBI" id="CHEBI:24875"/>
    </ligand>
</feature>
<dbReference type="GO" id="GO:0046872">
    <property type="term" value="F:metal ion binding"/>
    <property type="evidence" value="ECO:0007669"/>
    <property type="project" value="UniProtKB-KW"/>
</dbReference>
<dbReference type="EMBL" id="CP000546">
    <property type="protein sequence ID" value="ABN03203.1"/>
    <property type="molecule type" value="Genomic_DNA"/>
</dbReference>
<dbReference type="InterPro" id="IPR036821">
    <property type="entry name" value="Peptide_deformylase_sf"/>
</dbReference>
<dbReference type="SUPFAM" id="SSF56420">
    <property type="entry name" value="Peptide deformylase"/>
    <property type="match status" value="1"/>
</dbReference>